<evidence type="ECO:0000256" key="1">
    <source>
        <dbReference type="SAM" id="SignalP"/>
    </source>
</evidence>
<dbReference type="RefSeq" id="WP_344040824.1">
    <property type="nucleotide sequence ID" value="NZ_BAAAKE010000025.1"/>
</dbReference>
<organism evidence="3 4">
    <name type="scientific">Saccharothrix xinjiangensis</name>
    <dbReference type="NCBI Taxonomy" id="204798"/>
    <lineage>
        <taxon>Bacteria</taxon>
        <taxon>Bacillati</taxon>
        <taxon>Actinomycetota</taxon>
        <taxon>Actinomycetes</taxon>
        <taxon>Pseudonocardiales</taxon>
        <taxon>Pseudonocardiaceae</taxon>
        <taxon>Saccharothrix</taxon>
    </lineage>
</organism>
<evidence type="ECO:0000313" key="4">
    <source>
        <dbReference type="Proteomes" id="UP001595833"/>
    </source>
</evidence>
<comment type="caution">
    <text evidence="3">The sequence shown here is derived from an EMBL/GenBank/DDBJ whole genome shotgun (WGS) entry which is preliminary data.</text>
</comment>
<dbReference type="Pfam" id="PF14339">
    <property type="entry name" value="DUF4394"/>
    <property type="match status" value="1"/>
</dbReference>
<dbReference type="Proteomes" id="UP001595833">
    <property type="component" value="Unassembled WGS sequence"/>
</dbReference>
<accession>A0ABV9Y2J5</accession>
<feature type="domain" description="DUF4394" evidence="2">
    <location>
        <begin position="50"/>
        <end position="282"/>
    </location>
</feature>
<sequence length="288" mass="29023">MRVPVKKGVAAATAAVAVTAAIFVGSSGGTAAAAVPNLSAFGLIGDGRTMCAFNTTTPTTLNWVRDVSGFAGGETRLIGLDIRVQDNVLYAVGDKGGIYTIAVGDEYATLTKVSQLTVAPHGVDFGVDFNPAADRLRVIGDNGQNLRHDLNTHTTVADSALNSGGTTAKGVTAAAYTNNDLNSDTATTLFDLNTINDQVVVQAPPNSGPLNATGKVGVDVGANAGLDIFSDLSGGRTTSNTAFAAFVPAGGARASFYSIDVLTGTATKVGDFPSIAPVTEVAVALDAG</sequence>
<dbReference type="EMBL" id="JBHSJB010000017">
    <property type="protein sequence ID" value="MFC5055872.1"/>
    <property type="molecule type" value="Genomic_DNA"/>
</dbReference>
<dbReference type="InterPro" id="IPR025507">
    <property type="entry name" value="DUF4394"/>
</dbReference>
<evidence type="ECO:0000259" key="2">
    <source>
        <dbReference type="Pfam" id="PF14339"/>
    </source>
</evidence>
<gene>
    <name evidence="3" type="ORF">ACFPFM_19185</name>
</gene>
<evidence type="ECO:0000313" key="3">
    <source>
        <dbReference type="EMBL" id="MFC5055872.1"/>
    </source>
</evidence>
<name>A0ABV9Y2J5_9PSEU</name>
<proteinExistence type="predicted"/>
<keyword evidence="1" id="KW-0732">Signal</keyword>
<reference evidence="4" key="1">
    <citation type="journal article" date="2019" name="Int. J. Syst. Evol. Microbiol.">
        <title>The Global Catalogue of Microorganisms (GCM) 10K type strain sequencing project: providing services to taxonomists for standard genome sequencing and annotation.</title>
        <authorList>
            <consortium name="The Broad Institute Genomics Platform"/>
            <consortium name="The Broad Institute Genome Sequencing Center for Infectious Disease"/>
            <person name="Wu L."/>
            <person name="Ma J."/>
        </authorList>
    </citation>
    <scope>NUCLEOTIDE SEQUENCE [LARGE SCALE GENOMIC DNA]</scope>
    <source>
        <strain evidence="4">KCTC 12848</strain>
    </source>
</reference>
<feature type="signal peptide" evidence="1">
    <location>
        <begin position="1"/>
        <end position="33"/>
    </location>
</feature>
<feature type="chain" id="PRO_5046871474" evidence="1">
    <location>
        <begin position="34"/>
        <end position="288"/>
    </location>
</feature>
<protein>
    <submittedName>
        <fullName evidence="3">DUF4394 domain-containing protein</fullName>
    </submittedName>
</protein>
<keyword evidence="4" id="KW-1185">Reference proteome</keyword>